<proteinExistence type="inferred from homology"/>
<dbReference type="Proteomes" id="UP001140510">
    <property type="component" value="Unassembled WGS sequence"/>
</dbReference>
<dbReference type="GO" id="GO:0005507">
    <property type="term" value="F:copper ion binding"/>
    <property type="evidence" value="ECO:0007669"/>
    <property type="project" value="TreeGrafter"/>
</dbReference>
<dbReference type="Pfam" id="PF03932">
    <property type="entry name" value="CutC"/>
    <property type="match status" value="1"/>
</dbReference>
<dbReference type="SUPFAM" id="SSF110395">
    <property type="entry name" value="CutC-like"/>
    <property type="match status" value="1"/>
</dbReference>
<accession>A0A9W8ZD11</accession>
<dbReference type="EMBL" id="JAPEVA010000048">
    <property type="protein sequence ID" value="KAJ4403798.1"/>
    <property type="molecule type" value="Genomic_DNA"/>
</dbReference>
<dbReference type="PANTHER" id="PTHR12598">
    <property type="entry name" value="COPPER HOMEOSTASIS PROTEIN CUTC"/>
    <property type="match status" value="1"/>
</dbReference>
<dbReference type="InterPro" id="IPR036822">
    <property type="entry name" value="CutC-like_dom_sf"/>
</dbReference>
<feature type="region of interest" description="Disordered" evidence="3">
    <location>
        <begin position="49"/>
        <end position="68"/>
    </location>
</feature>
<dbReference type="Gene3D" id="3.20.20.380">
    <property type="entry name" value="Copper homeostasis (CutC) domain"/>
    <property type="match status" value="1"/>
</dbReference>
<dbReference type="PANTHER" id="PTHR12598:SF0">
    <property type="entry name" value="COPPER HOMEOSTASIS PROTEIN CUTC HOMOLOG"/>
    <property type="match status" value="1"/>
</dbReference>
<dbReference type="AlphaFoldDB" id="A0A9W8ZD11"/>
<keyword evidence="5" id="KW-1185">Reference proteome</keyword>
<feature type="compositionally biased region" description="Polar residues" evidence="3">
    <location>
        <begin position="50"/>
        <end position="63"/>
    </location>
</feature>
<evidence type="ECO:0000313" key="4">
    <source>
        <dbReference type="EMBL" id="KAJ4403798.1"/>
    </source>
</evidence>
<sequence>MLEIACFNAPSAIAAAKAGASRIELCADYAAGGVTPILSTLHSIREELDASSNRTSPDESPSSSHDRVPINVMIRPRGGDFTYSTAELSEMKSNIEWFKAAKSVDGFVFGVLTSDNEVDNTRNKELVEAASPLPCTFHRAIDEVEDLDAAVEAVIECGFTSILTSGGAKTATEGRDRVAQLQRKFGERISIILGGGVRSANVLELRNDTGVEWLHSAAITGTDEEINGQEVQRMIEILQNA</sequence>
<evidence type="ECO:0000313" key="5">
    <source>
        <dbReference type="Proteomes" id="UP001140510"/>
    </source>
</evidence>
<protein>
    <recommendedName>
        <fullName evidence="2">Copper homeostasis protein cutC homolog</fullName>
    </recommendedName>
</protein>
<dbReference type="HAMAP" id="MF_00795">
    <property type="entry name" value="CutC"/>
    <property type="match status" value="1"/>
</dbReference>
<organism evidence="4 5">
    <name type="scientific">Didymella pomorum</name>
    <dbReference type="NCBI Taxonomy" id="749634"/>
    <lineage>
        <taxon>Eukaryota</taxon>
        <taxon>Fungi</taxon>
        <taxon>Dikarya</taxon>
        <taxon>Ascomycota</taxon>
        <taxon>Pezizomycotina</taxon>
        <taxon>Dothideomycetes</taxon>
        <taxon>Pleosporomycetidae</taxon>
        <taxon>Pleosporales</taxon>
        <taxon>Pleosporineae</taxon>
        <taxon>Didymellaceae</taxon>
        <taxon>Didymella</taxon>
    </lineage>
</organism>
<name>A0A9W8ZD11_9PLEO</name>
<evidence type="ECO:0000256" key="3">
    <source>
        <dbReference type="SAM" id="MobiDB-lite"/>
    </source>
</evidence>
<evidence type="ECO:0000256" key="2">
    <source>
        <dbReference type="ARBA" id="ARBA00019014"/>
    </source>
</evidence>
<comment type="caution">
    <text evidence="4">The sequence shown here is derived from an EMBL/GenBank/DDBJ whole genome shotgun (WGS) entry which is preliminary data.</text>
</comment>
<dbReference type="OrthoDB" id="7392499at2759"/>
<dbReference type="InterPro" id="IPR005627">
    <property type="entry name" value="CutC-like"/>
</dbReference>
<comment type="similarity">
    <text evidence="1">Belongs to the CutC family.</text>
</comment>
<gene>
    <name evidence="4" type="ORF">N0V91_006311</name>
</gene>
<evidence type="ECO:0000256" key="1">
    <source>
        <dbReference type="ARBA" id="ARBA00007768"/>
    </source>
</evidence>
<reference evidence="4" key="1">
    <citation type="submission" date="2022-10" db="EMBL/GenBank/DDBJ databases">
        <title>Tapping the CABI collections for fungal endophytes: first genome assemblies for Collariella, Neodidymelliopsis, Ascochyta clinopodiicola, Didymella pomorum, Didymosphaeria variabile, Neocosmospora piperis and Neocucurbitaria cava.</title>
        <authorList>
            <person name="Hill R."/>
        </authorList>
    </citation>
    <scope>NUCLEOTIDE SEQUENCE</scope>
    <source>
        <strain evidence="4">IMI 355091</strain>
    </source>
</reference>